<comment type="caution">
    <text evidence="2">The sequence shown here is derived from an EMBL/GenBank/DDBJ whole genome shotgun (WGS) entry which is preliminary data.</text>
</comment>
<protein>
    <submittedName>
        <fullName evidence="2">Uncharacterized protein</fullName>
    </submittedName>
</protein>
<evidence type="ECO:0000256" key="1">
    <source>
        <dbReference type="SAM" id="MobiDB-lite"/>
    </source>
</evidence>
<feature type="region of interest" description="Disordered" evidence="1">
    <location>
        <begin position="206"/>
        <end position="262"/>
    </location>
</feature>
<reference evidence="2 3" key="1">
    <citation type="submission" date="2019-09" db="EMBL/GenBank/DDBJ databases">
        <title>Geobacter sp. Red96, a novel strain isolated from paddy soil.</title>
        <authorList>
            <person name="Xu Z."/>
            <person name="Masuda Y."/>
            <person name="Itoh H."/>
            <person name="Senoo K."/>
        </authorList>
    </citation>
    <scope>NUCLEOTIDE SEQUENCE [LARGE SCALE GENOMIC DNA]</scope>
    <source>
        <strain evidence="2 3">Red96</strain>
    </source>
</reference>
<dbReference type="Proteomes" id="UP000420562">
    <property type="component" value="Unassembled WGS sequence"/>
</dbReference>
<proteinExistence type="predicted"/>
<gene>
    <name evidence="2" type="ORF">F6V25_11585</name>
</gene>
<evidence type="ECO:0000313" key="2">
    <source>
        <dbReference type="EMBL" id="KAB0664704.1"/>
    </source>
</evidence>
<keyword evidence="3" id="KW-1185">Reference proteome</keyword>
<dbReference type="RefSeq" id="WP_151128726.1">
    <property type="nucleotide sequence ID" value="NZ_VZQZ01000007.1"/>
</dbReference>
<name>A0A7J4ZP70_9BACT</name>
<dbReference type="EMBL" id="VZQZ01000007">
    <property type="protein sequence ID" value="KAB0664704.1"/>
    <property type="molecule type" value="Genomic_DNA"/>
</dbReference>
<sequence length="381" mass="41226">MPDLLFISDNPKVVQIKDLLQPSLKLEIGVTASLQDLGEELHGHQPSVICIQEQVAGTGSEEIVNLIRAELGERPSLFVLLRAGDDNAVPAGPCFKHAIDLSLPVEQLAKSILRVVLKPAFKLRWNDIYIPRDRHKAATAPPAREETEPGGADAAPPKAEIPAELLKAFEHNYHSRHRGRWLKYAAASLAACLAVGGWYLTSGRLDQRGSVSSPPPPPSRPAAKSPAVPPALPAKKSIPRPPAPSPVAIARKAPSASRTAAAPPVATVKLPSFIPGKGRDNAYSRRKPNWERYTDANYEFRILRSGSRIKALQVLASKRHAISEAFLKSALAEVAGTSDYRITSHEQKDGFSIRRGKVSNGAGIVLYDQGQNLRAFVISIP</sequence>
<organism evidence="2 3">
    <name type="scientific">Oryzomonas japonica</name>
    <dbReference type="NCBI Taxonomy" id="2603858"/>
    <lineage>
        <taxon>Bacteria</taxon>
        <taxon>Pseudomonadati</taxon>
        <taxon>Thermodesulfobacteriota</taxon>
        <taxon>Desulfuromonadia</taxon>
        <taxon>Geobacterales</taxon>
        <taxon>Geobacteraceae</taxon>
        <taxon>Oryzomonas</taxon>
    </lineage>
</organism>
<feature type="compositionally biased region" description="Low complexity" evidence="1">
    <location>
        <begin position="250"/>
        <end position="262"/>
    </location>
</feature>
<evidence type="ECO:0000313" key="3">
    <source>
        <dbReference type="Proteomes" id="UP000420562"/>
    </source>
</evidence>
<dbReference type="AlphaFoldDB" id="A0A7J4ZP70"/>
<accession>A0A7J4ZP70</accession>
<feature type="region of interest" description="Disordered" evidence="1">
    <location>
        <begin position="135"/>
        <end position="156"/>
    </location>
</feature>